<feature type="domain" description="Response regulatory" evidence="2">
    <location>
        <begin position="7"/>
        <end position="132"/>
    </location>
</feature>
<dbReference type="OrthoDB" id="671006at2"/>
<accession>A0A1I1ZBD7</accession>
<dbReference type="PROSITE" id="PS50110">
    <property type="entry name" value="RESPONSE_REGULATORY"/>
    <property type="match status" value="1"/>
</dbReference>
<dbReference type="PANTHER" id="PTHR44520">
    <property type="entry name" value="RESPONSE REGULATOR RCP1-RELATED"/>
    <property type="match status" value="1"/>
</dbReference>
<dbReference type="InterPro" id="IPR001789">
    <property type="entry name" value="Sig_transdc_resp-reg_receiver"/>
</dbReference>
<gene>
    <name evidence="3" type="ORF">SAMN05216167_11272</name>
</gene>
<dbReference type="Pfam" id="PF00072">
    <property type="entry name" value="Response_reg"/>
    <property type="match status" value="1"/>
</dbReference>
<dbReference type="InterPro" id="IPR052893">
    <property type="entry name" value="TCS_response_regulator"/>
</dbReference>
<dbReference type="SUPFAM" id="SSF52172">
    <property type="entry name" value="CheY-like"/>
    <property type="match status" value="1"/>
</dbReference>
<keyword evidence="1" id="KW-0597">Phosphoprotein</keyword>
<dbReference type="STRING" id="662367.SAMN05216167_11272"/>
<dbReference type="InterPro" id="IPR011006">
    <property type="entry name" value="CheY-like_superfamily"/>
</dbReference>
<evidence type="ECO:0000313" key="4">
    <source>
        <dbReference type="Proteomes" id="UP000198598"/>
    </source>
</evidence>
<protein>
    <submittedName>
        <fullName evidence="3">Response regulator receiver domain-containing protein</fullName>
    </submittedName>
</protein>
<keyword evidence="4" id="KW-1185">Reference proteome</keyword>
<dbReference type="GO" id="GO:0000160">
    <property type="term" value="P:phosphorelay signal transduction system"/>
    <property type="evidence" value="ECO:0007669"/>
    <property type="project" value="InterPro"/>
</dbReference>
<dbReference type="Proteomes" id="UP000198598">
    <property type="component" value="Unassembled WGS sequence"/>
</dbReference>
<dbReference type="Gene3D" id="3.40.50.2300">
    <property type="match status" value="1"/>
</dbReference>
<name>A0A1I1ZBD7_9BACT</name>
<proteinExistence type="predicted"/>
<organism evidence="3 4">
    <name type="scientific">Spirosoma endophyticum</name>
    <dbReference type="NCBI Taxonomy" id="662367"/>
    <lineage>
        <taxon>Bacteria</taxon>
        <taxon>Pseudomonadati</taxon>
        <taxon>Bacteroidota</taxon>
        <taxon>Cytophagia</taxon>
        <taxon>Cytophagales</taxon>
        <taxon>Cytophagaceae</taxon>
        <taxon>Spirosoma</taxon>
    </lineage>
</organism>
<dbReference type="SMART" id="SM00448">
    <property type="entry name" value="REC"/>
    <property type="match status" value="1"/>
</dbReference>
<dbReference type="AlphaFoldDB" id="A0A1I1ZBD7"/>
<feature type="modified residue" description="4-aspartylphosphate" evidence="1">
    <location>
        <position position="65"/>
    </location>
</feature>
<reference evidence="3 4" key="1">
    <citation type="submission" date="2016-10" db="EMBL/GenBank/DDBJ databases">
        <authorList>
            <person name="de Groot N.N."/>
        </authorList>
    </citation>
    <scope>NUCLEOTIDE SEQUENCE [LARGE SCALE GENOMIC DNA]</scope>
    <source>
        <strain evidence="3 4">DSM 26130</strain>
    </source>
</reference>
<dbReference type="RefSeq" id="WP_093831059.1">
    <property type="nucleotide sequence ID" value="NZ_FOLQ01000012.1"/>
</dbReference>
<dbReference type="EMBL" id="FOLQ01000012">
    <property type="protein sequence ID" value="SFE29061.1"/>
    <property type="molecule type" value="Genomic_DNA"/>
</dbReference>
<evidence type="ECO:0000259" key="2">
    <source>
        <dbReference type="PROSITE" id="PS50110"/>
    </source>
</evidence>
<sequence>MNEANTVIYMADDDADDRYFMRLSLQHVYSSVTIVEAMDGPELLALLGNWSQTPKAQPIQVILLDMNMPKLNGLETLRALKANPLLRHIPAVILSTDAQPAQIAIAYQTGASQYLEKPVSYSGLDQIAQTIRSYYIANRID</sequence>
<evidence type="ECO:0000313" key="3">
    <source>
        <dbReference type="EMBL" id="SFE29061.1"/>
    </source>
</evidence>
<evidence type="ECO:0000256" key="1">
    <source>
        <dbReference type="PROSITE-ProRule" id="PRU00169"/>
    </source>
</evidence>